<proteinExistence type="inferred from homology"/>
<dbReference type="OrthoDB" id="19656at2759"/>
<dbReference type="EMBL" id="CACSLK010027834">
    <property type="protein sequence ID" value="CAA0832583.1"/>
    <property type="molecule type" value="Genomic_DNA"/>
</dbReference>
<keyword evidence="6" id="KW-1000">Mitochondrion outer membrane</keyword>
<reference evidence="11" key="1">
    <citation type="submission" date="2019-12" db="EMBL/GenBank/DDBJ databases">
        <authorList>
            <person name="Scholes J."/>
        </authorList>
    </citation>
    <scope>NUCLEOTIDE SEQUENCE</scope>
</reference>
<evidence type="ECO:0000256" key="2">
    <source>
        <dbReference type="ARBA" id="ARBA00010510"/>
    </source>
</evidence>
<dbReference type="InterPro" id="IPR037930">
    <property type="entry name" value="Tom40"/>
</dbReference>
<comment type="caution">
    <text evidence="11">The sequence shown here is derived from an EMBL/GenBank/DDBJ whole genome shotgun (WGS) entry which is preliminary data.</text>
</comment>
<gene>
    <name evidence="11" type="ORF">SHERM_27858</name>
</gene>
<keyword evidence="8" id="KW-0496">Mitochondrion</keyword>
<dbReference type="GO" id="GO:0008320">
    <property type="term" value="F:protein transmembrane transporter activity"/>
    <property type="evidence" value="ECO:0007669"/>
    <property type="project" value="InterPro"/>
</dbReference>
<comment type="similarity">
    <text evidence="2">Belongs to the Tom40 family.</text>
</comment>
<evidence type="ECO:0000256" key="3">
    <source>
        <dbReference type="ARBA" id="ARBA00022448"/>
    </source>
</evidence>
<dbReference type="Pfam" id="PF01459">
    <property type="entry name" value="Porin_3"/>
    <property type="match status" value="1"/>
</dbReference>
<dbReference type="Gene3D" id="2.40.160.10">
    <property type="entry name" value="Porin"/>
    <property type="match status" value="1"/>
</dbReference>
<evidence type="ECO:0000256" key="5">
    <source>
        <dbReference type="ARBA" id="ARBA00022692"/>
    </source>
</evidence>
<evidence type="ECO:0000256" key="6">
    <source>
        <dbReference type="ARBA" id="ARBA00022787"/>
    </source>
</evidence>
<evidence type="ECO:0000256" key="9">
    <source>
        <dbReference type="ARBA" id="ARBA00023136"/>
    </source>
</evidence>
<keyword evidence="3" id="KW-0813">Transport</keyword>
<dbReference type="InterPro" id="IPR027246">
    <property type="entry name" value="Porin_Euk/Tom40"/>
</dbReference>
<dbReference type="Proteomes" id="UP001153555">
    <property type="component" value="Unassembled WGS sequence"/>
</dbReference>
<keyword evidence="12" id="KW-1185">Reference proteome</keyword>
<dbReference type="GO" id="GO:0030150">
    <property type="term" value="P:protein import into mitochondrial matrix"/>
    <property type="evidence" value="ECO:0007669"/>
    <property type="project" value="InterPro"/>
</dbReference>
<evidence type="ECO:0000256" key="1">
    <source>
        <dbReference type="ARBA" id="ARBA00004374"/>
    </source>
</evidence>
<dbReference type="AlphaFoldDB" id="A0A9N7NKU2"/>
<accession>A0A9N7NKU2</accession>
<evidence type="ECO:0000256" key="8">
    <source>
        <dbReference type="ARBA" id="ARBA00023128"/>
    </source>
</evidence>
<keyword evidence="4" id="KW-1134">Transmembrane beta strand</keyword>
<dbReference type="PANTHER" id="PTHR10802">
    <property type="entry name" value="MITOCHONDRIAL IMPORT RECEPTOR SUBUNIT TOM40"/>
    <property type="match status" value="1"/>
</dbReference>
<sequence length="295" mass="33969">WLSLINFWNLKVCTKALGQISTFKFAMVAWHEHSNVKDELNFIELLNKPTNRSPTTWRRGTRTRISHNHQNPNPIRNPDLICEIDRQFALTRHIVRTMVTWRPSIWRGRRAIIGSFGSDSLRGWGTGEFEKLDGSFIWRGISGRFCLVLLGIVENCLEWDPLDLRQIHLLKLGPQVLLIGRWPIRNVDPAEAYALKVAAGQIASTGMVALSYVQKVSEKVNWFLVHFILCCQGMSRDVTASFGYDYILRQCRLRGKIDSNGVVAAFLESLLIWAYTLSFRLRLITRRRITSLDLD</sequence>
<protein>
    <submittedName>
        <fullName evidence="11">Probable mitochondrial import receptor subunit TOM40-2</fullName>
    </submittedName>
</protein>
<keyword evidence="9 10" id="KW-0472">Membrane</keyword>
<evidence type="ECO:0000256" key="4">
    <source>
        <dbReference type="ARBA" id="ARBA00022452"/>
    </source>
</evidence>
<dbReference type="InterPro" id="IPR023614">
    <property type="entry name" value="Porin_dom_sf"/>
</dbReference>
<evidence type="ECO:0000313" key="11">
    <source>
        <dbReference type="EMBL" id="CAA0832583.1"/>
    </source>
</evidence>
<keyword evidence="11" id="KW-0675">Receptor</keyword>
<evidence type="ECO:0000256" key="10">
    <source>
        <dbReference type="SAM" id="Phobius"/>
    </source>
</evidence>
<feature type="non-terminal residue" evidence="11">
    <location>
        <position position="295"/>
    </location>
</feature>
<keyword evidence="5 10" id="KW-0812">Transmembrane</keyword>
<organism evidence="11 12">
    <name type="scientific">Striga hermonthica</name>
    <name type="common">Purple witchweed</name>
    <name type="synonym">Buchnera hermonthica</name>
    <dbReference type="NCBI Taxonomy" id="68872"/>
    <lineage>
        <taxon>Eukaryota</taxon>
        <taxon>Viridiplantae</taxon>
        <taxon>Streptophyta</taxon>
        <taxon>Embryophyta</taxon>
        <taxon>Tracheophyta</taxon>
        <taxon>Spermatophyta</taxon>
        <taxon>Magnoliopsida</taxon>
        <taxon>eudicotyledons</taxon>
        <taxon>Gunneridae</taxon>
        <taxon>Pentapetalae</taxon>
        <taxon>asterids</taxon>
        <taxon>lamiids</taxon>
        <taxon>Lamiales</taxon>
        <taxon>Orobanchaceae</taxon>
        <taxon>Buchnereae</taxon>
        <taxon>Striga</taxon>
    </lineage>
</organism>
<evidence type="ECO:0000313" key="12">
    <source>
        <dbReference type="Proteomes" id="UP001153555"/>
    </source>
</evidence>
<dbReference type="GO" id="GO:0005741">
    <property type="term" value="C:mitochondrial outer membrane"/>
    <property type="evidence" value="ECO:0007669"/>
    <property type="project" value="UniProtKB-SubCell"/>
</dbReference>
<keyword evidence="10" id="KW-1133">Transmembrane helix</keyword>
<comment type="subcellular location">
    <subcellularLocation>
        <location evidence="1">Mitochondrion outer membrane</location>
        <topology evidence="1">Multi-pass membrane protein</topology>
    </subcellularLocation>
</comment>
<feature type="transmembrane region" description="Helical" evidence="10">
    <location>
        <begin position="261"/>
        <end position="279"/>
    </location>
</feature>
<name>A0A9N7NKU2_STRHE</name>
<keyword evidence="7" id="KW-0653">Protein transport</keyword>
<evidence type="ECO:0000256" key="7">
    <source>
        <dbReference type="ARBA" id="ARBA00022927"/>
    </source>
</evidence>